<keyword evidence="5" id="KW-1185">Reference proteome</keyword>
<accession>A0ABY8F124</accession>
<dbReference type="PANTHER" id="PTHR30055:SF148">
    <property type="entry name" value="TETR-FAMILY TRANSCRIPTIONAL REGULATOR"/>
    <property type="match status" value="1"/>
</dbReference>
<dbReference type="RefSeq" id="WP_152504330.1">
    <property type="nucleotide sequence ID" value="NZ_CP120863.1"/>
</dbReference>
<gene>
    <name evidence="4" type="ORF">K1718_17665</name>
</gene>
<dbReference type="InterPro" id="IPR041479">
    <property type="entry name" value="TetR_CgmR_C"/>
</dbReference>
<protein>
    <submittedName>
        <fullName evidence="4">TetR/AcrR family transcriptional regulator</fullName>
    </submittedName>
</protein>
<dbReference type="EMBL" id="CP120863">
    <property type="protein sequence ID" value="WFE87984.1"/>
    <property type="molecule type" value="Genomic_DNA"/>
</dbReference>
<dbReference type="SUPFAM" id="SSF46689">
    <property type="entry name" value="Homeodomain-like"/>
    <property type="match status" value="1"/>
</dbReference>
<dbReference type="Pfam" id="PF17937">
    <property type="entry name" value="TetR_C_28"/>
    <property type="match status" value="1"/>
</dbReference>
<evidence type="ECO:0000256" key="1">
    <source>
        <dbReference type="ARBA" id="ARBA00023125"/>
    </source>
</evidence>
<name>A0ABY8F124_9HYPH</name>
<feature type="domain" description="HTH tetR-type" evidence="3">
    <location>
        <begin position="10"/>
        <end position="70"/>
    </location>
</feature>
<organism evidence="4 5">
    <name type="scientific">Roseibium porphyridii</name>
    <dbReference type="NCBI Taxonomy" id="2866279"/>
    <lineage>
        <taxon>Bacteria</taxon>
        <taxon>Pseudomonadati</taxon>
        <taxon>Pseudomonadota</taxon>
        <taxon>Alphaproteobacteria</taxon>
        <taxon>Hyphomicrobiales</taxon>
        <taxon>Stappiaceae</taxon>
        <taxon>Roseibium</taxon>
    </lineage>
</organism>
<evidence type="ECO:0000313" key="5">
    <source>
        <dbReference type="Proteomes" id="UP001209803"/>
    </source>
</evidence>
<sequence>MAARALRQAQDSKSEILQAALDLIRQSGAASLTIDAVAERSGFSKGGVLYNFPTKDALIIGMVEFLAGQFETEVSTARTSHESSKAPTLHAMIDVTEGWLLANRDVARAMLATKADRPELAEPFMVVKKRLKNAITQETDELAKAWAIWASLEGLHFSEAHGVSILSDDERAAVLAELRRRLVET</sequence>
<dbReference type="InterPro" id="IPR009057">
    <property type="entry name" value="Homeodomain-like_sf"/>
</dbReference>
<evidence type="ECO:0000259" key="3">
    <source>
        <dbReference type="PROSITE" id="PS50977"/>
    </source>
</evidence>
<dbReference type="Proteomes" id="UP001209803">
    <property type="component" value="Chromosome"/>
</dbReference>
<dbReference type="PANTHER" id="PTHR30055">
    <property type="entry name" value="HTH-TYPE TRANSCRIPTIONAL REGULATOR RUTR"/>
    <property type="match status" value="1"/>
</dbReference>
<dbReference type="Gene3D" id="1.10.357.10">
    <property type="entry name" value="Tetracycline Repressor, domain 2"/>
    <property type="match status" value="1"/>
</dbReference>
<dbReference type="Pfam" id="PF00440">
    <property type="entry name" value="TetR_N"/>
    <property type="match status" value="1"/>
</dbReference>
<dbReference type="InterPro" id="IPR050109">
    <property type="entry name" value="HTH-type_TetR-like_transc_reg"/>
</dbReference>
<evidence type="ECO:0000313" key="4">
    <source>
        <dbReference type="EMBL" id="WFE87984.1"/>
    </source>
</evidence>
<feature type="DNA-binding region" description="H-T-H motif" evidence="2">
    <location>
        <begin position="33"/>
        <end position="52"/>
    </location>
</feature>
<evidence type="ECO:0000256" key="2">
    <source>
        <dbReference type="PROSITE-ProRule" id="PRU00335"/>
    </source>
</evidence>
<dbReference type="PROSITE" id="PS50977">
    <property type="entry name" value="HTH_TETR_2"/>
    <property type="match status" value="1"/>
</dbReference>
<keyword evidence="1 2" id="KW-0238">DNA-binding</keyword>
<reference evidence="4 5" key="1">
    <citation type="submission" date="2023-03" db="EMBL/GenBank/DDBJ databases">
        <title>Roseibium porphyridii sp. nov. and Roseibium rhodosorbium sp. nov. isolated from marine algae, Porphyridium cruentum and Rhodosorus marinus, respectively.</title>
        <authorList>
            <person name="Lee M.W."/>
            <person name="Choi B.J."/>
            <person name="Lee J.K."/>
            <person name="Choi D.G."/>
            <person name="Baek J.H."/>
            <person name="Bayburt H."/>
            <person name="Kim J.M."/>
            <person name="Han D.M."/>
            <person name="Kim K.H."/>
            <person name="Jeon C.O."/>
        </authorList>
    </citation>
    <scope>NUCLEOTIDE SEQUENCE [LARGE SCALE GENOMIC DNA]</scope>
    <source>
        <strain evidence="4 5">KMA01</strain>
    </source>
</reference>
<dbReference type="PRINTS" id="PR00455">
    <property type="entry name" value="HTHTETR"/>
</dbReference>
<dbReference type="InterPro" id="IPR001647">
    <property type="entry name" value="HTH_TetR"/>
</dbReference>
<proteinExistence type="predicted"/>